<evidence type="ECO:0000256" key="2">
    <source>
        <dbReference type="ARBA" id="ARBA00022729"/>
    </source>
</evidence>
<evidence type="ECO:0000256" key="4">
    <source>
        <dbReference type="SAM" id="SignalP"/>
    </source>
</evidence>
<keyword evidence="7" id="KW-1185">Reference proteome</keyword>
<evidence type="ECO:0000256" key="1">
    <source>
        <dbReference type="ARBA" id="ARBA00010088"/>
    </source>
</evidence>
<evidence type="ECO:0000256" key="3">
    <source>
        <dbReference type="ARBA" id="ARBA00022801"/>
    </source>
</evidence>
<name>A0ABW9HLX6_9ACTN</name>
<evidence type="ECO:0000313" key="6">
    <source>
        <dbReference type="EMBL" id="MFM9609074.1"/>
    </source>
</evidence>
<dbReference type="RefSeq" id="WP_109363714.1">
    <property type="nucleotide sequence ID" value="NZ_JBJVNI010000005.1"/>
</dbReference>
<dbReference type="Proteomes" id="UP001631957">
    <property type="component" value="Unassembled WGS sequence"/>
</dbReference>
<keyword evidence="2 4" id="KW-0732">Signal</keyword>
<sequence>MTFLPRCAALLAATALLHLPLPPASAAEPLRFGPCPDSVSAPPAPDRVECGHLTVPLDHRRPDGPRIDIAVSRVPASGPPAERRGILLVNPGGPGGSGLPYAVTKRAKLPESVRRAYDVIGFDPRGVGDSAAADCGAMGGLFTTPAPDLEGRAYLASLKALADDCAGNALPYLSTEETAYDMDAIRSALGEPVTNFLGVSYGSYLGAAYTALFPARTGRMVLDSVVGPGDWHDFDVLQARALLRQRETFFGWAAAHDERFGLGDTADAVRRAYLRAREGFQEYGPASFDRVVYRALGRTERWAPLADGLRAYLRDGSTDGLRLPAPFDSPASRTYEAANRIVKCADGPAPTPARILADRHHLYRLAPAPVLTGLEAAACAYWHHRPAHRTPLGSPDAPPLLLVASAHDPVTPAEGAHALRRLLPGSRIVTLDDDYSHGVFASRGNACVDEAVAAYLLDGDVPPADVRCAGPGLPAVS</sequence>
<dbReference type="GO" id="GO:0016787">
    <property type="term" value="F:hydrolase activity"/>
    <property type="evidence" value="ECO:0007669"/>
    <property type="project" value="UniProtKB-KW"/>
</dbReference>
<keyword evidence="3 6" id="KW-0378">Hydrolase</keyword>
<organism evidence="6 7">
    <name type="scientific">Streptomyces niveiscabiei</name>
    <dbReference type="NCBI Taxonomy" id="164115"/>
    <lineage>
        <taxon>Bacteria</taxon>
        <taxon>Bacillati</taxon>
        <taxon>Actinomycetota</taxon>
        <taxon>Actinomycetes</taxon>
        <taxon>Kitasatosporales</taxon>
        <taxon>Streptomycetaceae</taxon>
        <taxon>Streptomyces</taxon>
    </lineage>
</organism>
<dbReference type="InterPro" id="IPR051601">
    <property type="entry name" value="Serine_prot/Carboxylest_S33"/>
</dbReference>
<dbReference type="Gene3D" id="3.40.50.1820">
    <property type="entry name" value="alpha/beta hydrolase"/>
    <property type="match status" value="1"/>
</dbReference>
<evidence type="ECO:0000259" key="5">
    <source>
        <dbReference type="Pfam" id="PF08386"/>
    </source>
</evidence>
<dbReference type="Pfam" id="PF08386">
    <property type="entry name" value="Abhydrolase_4"/>
    <property type="match status" value="1"/>
</dbReference>
<feature type="chain" id="PRO_5046756602" evidence="4">
    <location>
        <begin position="27"/>
        <end position="477"/>
    </location>
</feature>
<reference evidence="6 7" key="1">
    <citation type="submission" date="2024-12" db="EMBL/GenBank/DDBJ databases">
        <title>Forecasting of Potato common scab and diversities of Pathogenic streptomyces spp. in china.</title>
        <authorList>
            <person name="Handique U."/>
            <person name="Wu J."/>
        </authorList>
    </citation>
    <scope>NUCLEOTIDE SEQUENCE [LARGE SCALE GENOMIC DNA]</scope>
    <source>
        <strain evidence="6 7">ZRIMU1530</strain>
    </source>
</reference>
<proteinExistence type="inferred from homology"/>
<dbReference type="InterPro" id="IPR029058">
    <property type="entry name" value="AB_hydrolase_fold"/>
</dbReference>
<dbReference type="EMBL" id="JBJVNI010000005">
    <property type="protein sequence ID" value="MFM9609074.1"/>
    <property type="molecule type" value="Genomic_DNA"/>
</dbReference>
<comment type="similarity">
    <text evidence="1">Belongs to the peptidase S33 family.</text>
</comment>
<feature type="domain" description="Peptidase S33 tripeptidyl aminopeptidase-like C-terminal" evidence="5">
    <location>
        <begin position="377"/>
        <end position="468"/>
    </location>
</feature>
<comment type="caution">
    <text evidence="6">The sequence shown here is derived from an EMBL/GenBank/DDBJ whole genome shotgun (WGS) entry which is preliminary data.</text>
</comment>
<dbReference type="PANTHER" id="PTHR43248">
    <property type="entry name" value="2-SUCCINYL-6-HYDROXY-2,4-CYCLOHEXADIENE-1-CARBOXYLATE SYNTHASE"/>
    <property type="match status" value="1"/>
</dbReference>
<dbReference type="SUPFAM" id="SSF53474">
    <property type="entry name" value="alpha/beta-Hydrolases"/>
    <property type="match status" value="1"/>
</dbReference>
<dbReference type="PANTHER" id="PTHR43248:SF29">
    <property type="entry name" value="TRIPEPTIDYL AMINOPEPTIDASE"/>
    <property type="match status" value="1"/>
</dbReference>
<protein>
    <submittedName>
        <fullName evidence="6">Alpha/beta hydrolase</fullName>
    </submittedName>
</protein>
<accession>A0ABW9HLX6</accession>
<feature type="signal peptide" evidence="4">
    <location>
        <begin position="1"/>
        <end position="26"/>
    </location>
</feature>
<dbReference type="InterPro" id="IPR013595">
    <property type="entry name" value="Pept_S33_TAP-like_C"/>
</dbReference>
<evidence type="ECO:0000313" key="7">
    <source>
        <dbReference type="Proteomes" id="UP001631957"/>
    </source>
</evidence>
<gene>
    <name evidence="6" type="ORF">ACKI18_10135</name>
</gene>